<proteinExistence type="predicted"/>
<dbReference type="AlphaFoldDB" id="A0AAV7TEK6"/>
<comment type="caution">
    <text evidence="1">The sequence shown here is derived from an EMBL/GenBank/DDBJ whole genome shotgun (WGS) entry which is preliminary data.</text>
</comment>
<evidence type="ECO:0000313" key="1">
    <source>
        <dbReference type="EMBL" id="KAJ1174257.1"/>
    </source>
</evidence>
<organism evidence="1 2">
    <name type="scientific">Pleurodeles waltl</name>
    <name type="common">Iberian ribbed newt</name>
    <dbReference type="NCBI Taxonomy" id="8319"/>
    <lineage>
        <taxon>Eukaryota</taxon>
        <taxon>Metazoa</taxon>
        <taxon>Chordata</taxon>
        <taxon>Craniata</taxon>
        <taxon>Vertebrata</taxon>
        <taxon>Euteleostomi</taxon>
        <taxon>Amphibia</taxon>
        <taxon>Batrachia</taxon>
        <taxon>Caudata</taxon>
        <taxon>Salamandroidea</taxon>
        <taxon>Salamandridae</taxon>
        <taxon>Pleurodelinae</taxon>
        <taxon>Pleurodeles</taxon>
    </lineage>
</organism>
<sequence>MQRCLLRLTAGFLALRRPLSDCGNAAHLLANTAAGRPWFVLGLSLVRSVPLVRWSAPAPDPQLNSAAACYQPLCRTPLH</sequence>
<evidence type="ECO:0008006" key="3">
    <source>
        <dbReference type="Google" id="ProtNLM"/>
    </source>
</evidence>
<gene>
    <name evidence="1" type="ORF">NDU88_006079</name>
</gene>
<keyword evidence="2" id="KW-1185">Reference proteome</keyword>
<evidence type="ECO:0000313" key="2">
    <source>
        <dbReference type="Proteomes" id="UP001066276"/>
    </source>
</evidence>
<accession>A0AAV7TEK6</accession>
<reference evidence="1" key="1">
    <citation type="journal article" date="2022" name="bioRxiv">
        <title>Sequencing and chromosome-scale assembly of the giantPleurodeles waltlgenome.</title>
        <authorList>
            <person name="Brown T."/>
            <person name="Elewa A."/>
            <person name="Iarovenko S."/>
            <person name="Subramanian E."/>
            <person name="Araus A.J."/>
            <person name="Petzold A."/>
            <person name="Susuki M."/>
            <person name="Suzuki K.-i.T."/>
            <person name="Hayashi T."/>
            <person name="Toyoda A."/>
            <person name="Oliveira C."/>
            <person name="Osipova E."/>
            <person name="Leigh N.D."/>
            <person name="Simon A."/>
            <person name="Yun M.H."/>
        </authorList>
    </citation>
    <scope>NUCLEOTIDE SEQUENCE</scope>
    <source>
        <strain evidence="1">20211129_DDA</strain>
        <tissue evidence="1">Liver</tissue>
    </source>
</reference>
<dbReference type="Proteomes" id="UP001066276">
    <property type="component" value="Chromosome 4_1"/>
</dbReference>
<protein>
    <recommendedName>
        <fullName evidence="3">Secreted protein</fullName>
    </recommendedName>
</protein>
<name>A0AAV7TEK6_PLEWA</name>
<dbReference type="EMBL" id="JANPWB010000007">
    <property type="protein sequence ID" value="KAJ1174257.1"/>
    <property type="molecule type" value="Genomic_DNA"/>
</dbReference>